<gene>
    <name evidence="8" type="ORF">B0I71DRAFT_102640</name>
    <name evidence="7" type="ORF">YALI1_D14333g</name>
</gene>
<evidence type="ECO:0000256" key="1">
    <source>
        <dbReference type="ARBA" id="ARBA00022723"/>
    </source>
</evidence>
<sequence>MAKLPTNWKQKYLKSQAEARTKKVSAISPMEVRNGTKKSLQKALAEAADEDEEDDEISTQVANEVEQRLFDLYGISPEYKSAVRTRLVSLKSKNSTIAVELLCGAIEPQAFAEYTVEQLKSDQRKKEEQALKDENLRQATMEKPTKEDINMYKDGRDREKWGVSRSAAAIDDD</sequence>
<dbReference type="Proteomes" id="UP000256601">
    <property type="component" value="Unassembled WGS sequence"/>
</dbReference>
<dbReference type="RefSeq" id="XP_502701.1">
    <property type="nucleotide sequence ID" value="XM_502701.1"/>
</dbReference>
<keyword evidence="3" id="KW-0862">Zinc</keyword>
<feature type="region of interest" description="Disordered" evidence="5">
    <location>
        <begin position="125"/>
        <end position="154"/>
    </location>
</feature>
<feature type="compositionally biased region" description="Basic and acidic residues" evidence="5">
    <location>
        <begin position="125"/>
        <end position="136"/>
    </location>
</feature>
<feature type="domain" description="TFIIS central" evidence="6">
    <location>
        <begin position="32"/>
        <end position="147"/>
    </location>
</feature>
<evidence type="ECO:0000256" key="2">
    <source>
        <dbReference type="ARBA" id="ARBA00022771"/>
    </source>
</evidence>
<dbReference type="GO" id="GO:0008270">
    <property type="term" value="F:zinc ion binding"/>
    <property type="evidence" value="ECO:0007669"/>
    <property type="project" value="UniProtKB-KW"/>
</dbReference>
<dbReference type="GO" id="GO:0005634">
    <property type="term" value="C:nucleus"/>
    <property type="evidence" value="ECO:0007669"/>
    <property type="project" value="TreeGrafter"/>
</dbReference>
<dbReference type="InterPro" id="IPR036575">
    <property type="entry name" value="TFIIS_cen_dom_sf"/>
</dbReference>
<protein>
    <submittedName>
        <fullName evidence="8">Transcription factor S-II, central domain-domain-containing protein</fullName>
    </submittedName>
</protein>
<dbReference type="OrthoDB" id="44867at2759"/>
<dbReference type="VEuPathDB" id="FungiDB:YALI0_D11484g"/>
<organism evidence="7 9">
    <name type="scientific">Yarrowia lipolytica</name>
    <name type="common">Candida lipolytica</name>
    <dbReference type="NCBI Taxonomy" id="4952"/>
    <lineage>
        <taxon>Eukaryota</taxon>
        <taxon>Fungi</taxon>
        <taxon>Dikarya</taxon>
        <taxon>Ascomycota</taxon>
        <taxon>Saccharomycotina</taxon>
        <taxon>Dipodascomycetes</taxon>
        <taxon>Dipodascales</taxon>
        <taxon>Dipodascales incertae sedis</taxon>
        <taxon>Yarrowia</taxon>
    </lineage>
</organism>
<dbReference type="InterPro" id="IPR003618">
    <property type="entry name" value="TFIIS_cen_dom"/>
</dbReference>
<dbReference type="EMBL" id="KZ859067">
    <property type="protein sequence ID" value="RDW23738.1"/>
    <property type="molecule type" value="Genomic_DNA"/>
</dbReference>
<keyword evidence="2" id="KW-0863">Zinc-finger</keyword>
<dbReference type="PANTHER" id="PTHR11477">
    <property type="entry name" value="TRANSCRIPTION FACTOR S-II ZINC FINGER DOMAIN-CONTAINING PROTEIN"/>
    <property type="match status" value="1"/>
</dbReference>
<evidence type="ECO:0000259" key="6">
    <source>
        <dbReference type="PROSITE" id="PS51321"/>
    </source>
</evidence>
<accession>A0A1D8NE63</accession>
<dbReference type="Gene3D" id="1.10.472.30">
    <property type="entry name" value="Transcription elongation factor S-II, central domain"/>
    <property type="match status" value="1"/>
</dbReference>
<dbReference type="Proteomes" id="UP000182444">
    <property type="component" value="Chromosome 1D"/>
</dbReference>
<reference evidence="8 10" key="2">
    <citation type="submission" date="2018-07" db="EMBL/GenBank/DDBJ databases">
        <title>Draft Genome Assemblies for Five Robust Yarrowia lipolytica Strains Exhibiting High Lipid Production and Pentose Sugar Utilization and Sugar Alcohol Secretion from Undetoxified Lignocellulosic Biomass Hydrolysates.</title>
        <authorList>
            <consortium name="DOE Joint Genome Institute"/>
            <person name="Walker C."/>
            <person name="Ryu S."/>
            <person name="Na H."/>
            <person name="Zane M."/>
            <person name="LaButti K."/>
            <person name="Lipzen A."/>
            <person name="Haridas S."/>
            <person name="Barry K."/>
            <person name="Grigoriev I.V."/>
            <person name="Quarterman J."/>
            <person name="Slininger P."/>
            <person name="Dien B."/>
            <person name="Trinh C.T."/>
        </authorList>
    </citation>
    <scope>NUCLEOTIDE SEQUENCE [LARGE SCALE GENOMIC DNA]</scope>
    <source>
        <strain evidence="8 10">YB392</strain>
    </source>
</reference>
<keyword evidence="1" id="KW-0479">Metal-binding</keyword>
<evidence type="ECO:0000313" key="7">
    <source>
        <dbReference type="EMBL" id="AOW03926.1"/>
    </source>
</evidence>
<dbReference type="SMART" id="SM00510">
    <property type="entry name" value="TFS2M"/>
    <property type="match status" value="1"/>
</dbReference>
<dbReference type="KEGG" id="yli:2910355"/>
<dbReference type="AlphaFoldDB" id="A0A1D8NE63"/>
<evidence type="ECO:0000256" key="5">
    <source>
        <dbReference type="SAM" id="MobiDB-lite"/>
    </source>
</evidence>
<dbReference type="GO" id="GO:0006351">
    <property type="term" value="P:DNA-templated transcription"/>
    <property type="evidence" value="ECO:0007669"/>
    <property type="project" value="InterPro"/>
</dbReference>
<dbReference type="PROSITE" id="PS51321">
    <property type="entry name" value="TFIIS_CENTRAL"/>
    <property type="match status" value="1"/>
</dbReference>
<dbReference type="VEuPathDB" id="FungiDB:YALI1_D14333g"/>
<feature type="compositionally biased region" description="Basic and acidic residues" evidence="5">
    <location>
        <begin position="143"/>
        <end position="154"/>
    </location>
</feature>
<keyword evidence="4" id="KW-0539">Nucleus</keyword>
<dbReference type="GeneID" id="2910355"/>
<feature type="compositionally biased region" description="Acidic residues" evidence="5">
    <location>
        <begin position="47"/>
        <end position="57"/>
    </location>
</feature>
<dbReference type="Pfam" id="PF07500">
    <property type="entry name" value="TFIIS_M"/>
    <property type="match status" value="1"/>
</dbReference>
<evidence type="ECO:0000313" key="10">
    <source>
        <dbReference type="Proteomes" id="UP000256601"/>
    </source>
</evidence>
<feature type="region of interest" description="Disordered" evidence="5">
    <location>
        <begin position="24"/>
        <end position="58"/>
    </location>
</feature>
<proteinExistence type="predicted"/>
<evidence type="ECO:0000256" key="4">
    <source>
        <dbReference type="ARBA" id="ARBA00023242"/>
    </source>
</evidence>
<dbReference type="EMBL" id="CP017556">
    <property type="protein sequence ID" value="AOW03926.1"/>
    <property type="molecule type" value="Genomic_DNA"/>
</dbReference>
<evidence type="ECO:0000313" key="9">
    <source>
        <dbReference type="Proteomes" id="UP000182444"/>
    </source>
</evidence>
<name>A0A1D8NE63_YARLL</name>
<dbReference type="PANTHER" id="PTHR11477:SF0">
    <property type="entry name" value="IP08861P-RELATED"/>
    <property type="match status" value="1"/>
</dbReference>
<evidence type="ECO:0000256" key="3">
    <source>
        <dbReference type="ARBA" id="ARBA00022833"/>
    </source>
</evidence>
<evidence type="ECO:0000313" key="8">
    <source>
        <dbReference type="EMBL" id="RDW23738.1"/>
    </source>
</evidence>
<reference evidence="7 9" key="1">
    <citation type="journal article" date="2016" name="PLoS ONE">
        <title>Sequence Assembly of Yarrowia lipolytica Strain W29/CLIB89 Shows Transposable Element Diversity.</title>
        <authorList>
            <person name="Magnan C."/>
            <person name="Yu J."/>
            <person name="Chang I."/>
            <person name="Jahn E."/>
            <person name="Kanomata Y."/>
            <person name="Wu J."/>
            <person name="Zeller M."/>
            <person name="Oakes M."/>
            <person name="Baldi P."/>
            <person name="Sandmeyer S."/>
        </authorList>
    </citation>
    <scope>NUCLEOTIDE SEQUENCE [LARGE SCALE GENOMIC DNA]</scope>
    <source>
        <strain evidence="7">CLIB89</strain>
        <strain evidence="9">CLIB89(W29)</strain>
    </source>
</reference>
<dbReference type="SUPFAM" id="SSF46942">
    <property type="entry name" value="Elongation factor TFIIS domain 2"/>
    <property type="match status" value="1"/>
</dbReference>